<sequence length="99" mass="10729">MSDKIPKWAYVLIGTLLVVLIVVAFVSLVTSGGLLSKFTATGVIGAAVLVLFFGHQHYQREHTVVGQLKGFGQDMAGLVGFGSERGWFEKMTGSSRRKK</sequence>
<keyword evidence="1" id="KW-0812">Transmembrane</keyword>
<proteinExistence type="predicted"/>
<feature type="transmembrane region" description="Helical" evidence="1">
    <location>
        <begin position="7"/>
        <end position="28"/>
    </location>
</feature>
<keyword evidence="1" id="KW-1133">Transmembrane helix</keyword>
<evidence type="ECO:0000313" key="2">
    <source>
        <dbReference type="EMBL" id="QHS85787.1"/>
    </source>
</evidence>
<protein>
    <submittedName>
        <fullName evidence="2">Uncharacterized protein</fullName>
    </submittedName>
</protein>
<reference evidence="2" key="1">
    <citation type="journal article" date="2020" name="Nature">
        <title>Giant virus diversity and host interactions through global metagenomics.</title>
        <authorList>
            <person name="Schulz F."/>
            <person name="Roux S."/>
            <person name="Paez-Espino D."/>
            <person name="Jungbluth S."/>
            <person name="Walsh D.A."/>
            <person name="Denef V.J."/>
            <person name="McMahon K.D."/>
            <person name="Konstantinidis K.T."/>
            <person name="Eloe-Fadrosh E.A."/>
            <person name="Kyrpides N.C."/>
            <person name="Woyke T."/>
        </authorList>
    </citation>
    <scope>NUCLEOTIDE SEQUENCE</scope>
    <source>
        <strain evidence="2">GVMAG-M-3300009185-36</strain>
    </source>
</reference>
<accession>A0A6C0B0Q2</accession>
<dbReference type="AlphaFoldDB" id="A0A6C0B0Q2"/>
<organism evidence="2">
    <name type="scientific">viral metagenome</name>
    <dbReference type="NCBI Taxonomy" id="1070528"/>
    <lineage>
        <taxon>unclassified sequences</taxon>
        <taxon>metagenomes</taxon>
        <taxon>organismal metagenomes</taxon>
    </lineage>
</organism>
<dbReference type="EMBL" id="MN739048">
    <property type="protein sequence ID" value="QHS85787.1"/>
    <property type="molecule type" value="Genomic_DNA"/>
</dbReference>
<feature type="transmembrane region" description="Helical" evidence="1">
    <location>
        <begin position="34"/>
        <end position="53"/>
    </location>
</feature>
<evidence type="ECO:0000256" key="1">
    <source>
        <dbReference type="SAM" id="Phobius"/>
    </source>
</evidence>
<keyword evidence="1" id="KW-0472">Membrane</keyword>
<name>A0A6C0B0Q2_9ZZZZ</name>